<dbReference type="EMBL" id="CP000383">
    <property type="protein sequence ID" value="ABG59973.1"/>
    <property type="molecule type" value="Genomic_DNA"/>
</dbReference>
<evidence type="ECO:0000313" key="2">
    <source>
        <dbReference type="EMBL" id="ABG59973.1"/>
    </source>
</evidence>
<dbReference type="GO" id="GO:0045892">
    <property type="term" value="P:negative regulation of DNA-templated transcription"/>
    <property type="evidence" value="ECO:0007669"/>
    <property type="project" value="TreeGrafter"/>
</dbReference>
<evidence type="ECO:0000256" key="1">
    <source>
        <dbReference type="PIRSR" id="PIRSR602481-2"/>
    </source>
</evidence>
<dbReference type="OrthoDB" id="594893at2"/>
<dbReference type="KEGG" id="chu:CHU_2723"/>
<reference evidence="2 3" key="1">
    <citation type="journal article" date="2007" name="Appl. Environ. Microbiol.">
        <title>Genome sequence of the cellulolytic gliding bacterium Cytophaga hutchinsonii.</title>
        <authorList>
            <person name="Xie G."/>
            <person name="Bruce D.C."/>
            <person name="Challacombe J.F."/>
            <person name="Chertkov O."/>
            <person name="Detter J.C."/>
            <person name="Gilna P."/>
            <person name="Han C.S."/>
            <person name="Lucas S."/>
            <person name="Misra M."/>
            <person name="Myers G.L."/>
            <person name="Richardson P."/>
            <person name="Tapia R."/>
            <person name="Thayer N."/>
            <person name="Thompson L.S."/>
            <person name="Brettin T.S."/>
            <person name="Henrissat B."/>
            <person name="Wilson D.B."/>
            <person name="McBride M.J."/>
        </authorList>
    </citation>
    <scope>NUCLEOTIDE SEQUENCE [LARGE SCALE GENOMIC DNA]</scope>
    <source>
        <strain evidence="3">ATCC 33406 / DSM 1761 / CIP 103989 / NBRC 15051 / NCIMB 9469 / D465</strain>
    </source>
</reference>
<dbReference type="PANTHER" id="PTHR33202:SF7">
    <property type="entry name" value="FERRIC UPTAKE REGULATION PROTEIN"/>
    <property type="match status" value="1"/>
</dbReference>
<keyword evidence="1" id="KW-0408">Iron</keyword>
<dbReference type="Pfam" id="PF01475">
    <property type="entry name" value="FUR"/>
    <property type="match status" value="1"/>
</dbReference>
<dbReference type="Gene3D" id="1.10.10.10">
    <property type="entry name" value="Winged helix-like DNA-binding domain superfamily/Winged helix DNA-binding domain"/>
    <property type="match status" value="1"/>
</dbReference>
<dbReference type="RefSeq" id="WP_011586083.1">
    <property type="nucleotide sequence ID" value="NC_008255.1"/>
</dbReference>
<dbReference type="PANTHER" id="PTHR33202">
    <property type="entry name" value="ZINC UPTAKE REGULATION PROTEIN"/>
    <property type="match status" value="1"/>
</dbReference>
<organism evidence="2 3">
    <name type="scientific">Cytophaga hutchinsonii (strain ATCC 33406 / DSM 1761 / CIP 103989 / NBRC 15051 / NCIMB 9469 / D465)</name>
    <dbReference type="NCBI Taxonomy" id="269798"/>
    <lineage>
        <taxon>Bacteria</taxon>
        <taxon>Pseudomonadati</taxon>
        <taxon>Bacteroidota</taxon>
        <taxon>Cytophagia</taxon>
        <taxon>Cytophagales</taxon>
        <taxon>Cytophagaceae</taxon>
        <taxon>Cytophaga</taxon>
    </lineage>
</organism>
<dbReference type="CDD" id="cd07153">
    <property type="entry name" value="Fur_like"/>
    <property type="match status" value="1"/>
</dbReference>
<sequence length="155" mass="17785">MIQQPKHTLLSLEEIKGKLSQFGLKATHQRIVVFDALQKMPIHPSAEEVYTLIHPSSPSISVATVYNTLDSFVEARLIAKVSSEGGKSKYDFNTHHHHHIYLTNTDEILDYHDSELLDLIQEYLNKKQLTNISIQDFQLHIKAEKINLNKEVDIN</sequence>
<dbReference type="InterPro" id="IPR002481">
    <property type="entry name" value="FUR"/>
</dbReference>
<dbReference type="AlphaFoldDB" id="A0A6N4SUH2"/>
<protein>
    <submittedName>
        <fullName evidence="2">Ferric uptake regulation protein</fullName>
    </submittedName>
</protein>
<gene>
    <name evidence="2" type="primary">fur</name>
    <name evidence="2" type="ordered locus">CHU_2723</name>
</gene>
<dbReference type="InterPro" id="IPR036388">
    <property type="entry name" value="WH-like_DNA-bd_sf"/>
</dbReference>
<evidence type="ECO:0000313" key="3">
    <source>
        <dbReference type="Proteomes" id="UP000001822"/>
    </source>
</evidence>
<proteinExistence type="predicted"/>
<dbReference type="SUPFAM" id="SSF46785">
    <property type="entry name" value="Winged helix' DNA-binding domain"/>
    <property type="match status" value="1"/>
</dbReference>
<dbReference type="GO" id="GO:1900376">
    <property type="term" value="P:regulation of secondary metabolite biosynthetic process"/>
    <property type="evidence" value="ECO:0007669"/>
    <property type="project" value="TreeGrafter"/>
</dbReference>
<keyword evidence="1" id="KW-0479">Metal-binding</keyword>
<comment type="cofactor">
    <cofactor evidence="1">
        <name>Mn(2+)</name>
        <dbReference type="ChEBI" id="CHEBI:29035"/>
    </cofactor>
    <cofactor evidence="1">
        <name>Fe(2+)</name>
        <dbReference type="ChEBI" id="CHEBI:29033"/>
    </cofactor>
    <text evidence="1">Binds 1 Mn(2+) or Fe(2+) ion per subunit.</text>
</comment>
<accession>A0A6N4SUH2</accession>
<feature type="binding site" evidence="1">
    <location>
        <position position="96"/>
    </location>
    <ligand>
        <name>Fe cation</name>
        <dbReference type="ChEBI" id="CHEBI:24875"/>
    </ligand>
</feature>
<name>A0A6N4SUH2_CYTH3</name>
<dbReference type="GO" id="GO:0008270">
    <property type="term" value="F:zinc ion binding"/>
    <property type="evidence" value="ECO:0007669"/>
    <property type="project" value="TreeGrafter"/>
</dbReference>
<dbReference type="GO" id="GO:0000976">
    <property type="term" value="F:transcription cis-regulatory region binding"/>
    <property type="evidence" value="ECO:0007669"/>
    <property type="project" value="TreeGrafter"/>
</dbReference>
<dbReference type="InterPro" id="IPR036390">
    <property type="entry name" value="WH_DNA-bd_sf"/>
</dbReference>
<dbReference type="Proteomes" id="UP000001822">
    <property type="component" value="Chromosome"/>
</dbReference>
<keyword evidence="3" id="KW-1185">Reference proteome</keyword>
<dbReference type="GO" id="GO:0003700">
    <property type="term" value="F:DNA-binding transcription factor activity"/>
    <property type="evidence" value="ECO:0007669"/>
    <property type="project" value="InterPro"/>
</dbReference>